<evidence type="ECO:0000313" key="3">
    <source>
        <dbReference type="Proteomes" id="UP000800200"/>
    </source>
</evidence>
<organism evidence="2 3">
    <name type="scientific">Zopfia rhizophila CBS 207.26</name>
    <dbReference type="NCBI Taxonomy" id="1314779"/>
    <lineage>
        <taxon>Eukaryota</taxon>
        <taxon>Fungi</taxon>
        <taxon>Dikarya</taxon>
        <taxon>Ascomycota</taxon>
        <taxon>Pezizomycotina</taxon>
        <taxon>Dothideomycetes</taxon>
        <taxon>Dothideomycetes incertae sedis</taxon>
        <taxon>Zopfiaceae</taxon>
        <taxon>Zopfia</taxon>
    </lineage>
</organism>
<dbReference type="AlphaFoldDB" id="A0A6A6DMW6"/>
<keyword evidence="3" id="KW-1185">Reference proteome</keyword>
<feature type="non-terminal residue" evidence="2">
    <location>
        <position position="1"/>
    </location>
</feature>
<name>A0A6A6DMW6_9PEZI</name>
<dbReference type="EMBL" id="ML994663">
    <property type="protein sequence ID" value="KAF2179722.1"/>
    <property type="molecule type" value="Genomic_DNA"/>
</dbReference>
<dbReference type="Proteomes" id="UP000800200">
    <property type="component" value="Unassembled WGS sequence"/>
</dbReference>
<accession>A0A6A6DMW6</accession>
<sequence>LAQLQTGHSKLRSFLAIIGAEESDMRGCGQAKEDTRHFLLHCQQYQHLCKDMIREGKERNSDLSYMLGGRSSYINPNGSSPDGPIEKWKPNMTMV</sequence>
<gene>
    <name evidence="2" type="ORF">K469DRAFT_595034</name>
</gene>
<feature type="region of interest" description="Disordered" evidence="1">
    <location>
        <begin position="73"/>
        <end position="95"/>
    </location>
</feature>
<dbReference type="OrthoDB" id="3261222at2759"/>
<proteinExistence type="predicted"/>
<evidence type="ECO:0000313" key="2">
    <source>
        <dbReference type="EMBL" id="KAF2179722.1"/>
    </source>
</evidence>
<reference evidence="2" key="1">
    <citation type="journal article" date="2020" name="Stud. Mycol.">
        <title>101 Dothideomycetes genomes: a test case for predicting lifestyles and emergence of pathogens.</title>
        <authorList>
            <person name="Haridas S."/>
            <person name="Albert R."/>
            <person name="Binder M."/>
            <person name="Bloem J."/>
            <person name="Labutti K."/>
            <person name="Salamov A."/>
            <person name="Andreopoulos B."/>
            <person name="Baker S."/>
            <person name="Barry K."/>
            <person name="Bills G."/>
            <person name="Bluhm B."/>
            <person name="Cannon C."/>
            <person name="Castanera R."/>
            <person name="Culley D."/>
            <person name="Daum C."/>
            <person name="Ezra D."/>
            <person name="Gonzalez J."/>
            <person name="Henrissat B."/>
            <person name="Kuo A."/>
            <person name="Liang C."/>
            <person name="Lipzen A."/>
            <person name="Lutzoni F."/>
            <person name="Magnuson J."/>
            <person name="Mondo S."/>
            <person name="Nolan M."/>
            <person name="Ohm R."/>
            <person name="Pangilinan J."/>
            <person name="Park H.-J."/>
            <person name="Ramirez L."/>
            <person name="Alfaro M."/>
            <person name="Sun H."/>
            <person name="Tritt A."/>
            <person name="Yoshinaga Y."/>
            <person name="Zwiers L.-H."/>
            <person name="Turgeon B."/>
            <person name="Goodwin S."/>
            <person name="Spatafora J."/>
            <person name="Crous P."/>
            <person name="Grigoriev I."/>
        </authorList>
    </citation>
    <scope>NUCLEOTIDE SEQUENCE</scope>
    <source>
        <strain evidence="2">CBS 207.26</strain>
    </source>
</reference>
<evidence type="ECO:0000256" key="1">
    <source>
        <dbReference type="SAM" id="MobiDB-lite"/>
    </source>
</evidence>
<protein>
    <submittedName>
        <fullName evidence="2">Uncharacterized protein</fullName>
    </submittedName>
</protein>